<dbReference type="Pfam" id="PF13360">
    <property type="entry name" value="PQQ_2"/>
    <property type="match status" value="1"/>
</dbReference>
<comment type="caution">
    <text evidence="7">The sequence shown here is derived from an EMBL/GenBank/DDBJ whole genome shotgun (WGS) entry which is preliminary data.</text>
</comment>
<feature type="domain" description="Pyrrolo-quinoline quinone repeat" evidence="5">
    <location>
        <begin position="54"/>
        <end position="461"/>
    </location>
</feature>
<gene>
    <name evidence="7" type="ORF">KDL01_16640</name>
</gene>
<evidence type="ECO:0000313" key="8">
    <source>
        <dbReference type="Proteomes" id="UP000675781"/>
    </source>
</evidence>
<keyword evidence="3" id="KW-0560">Oxidoreductase</keyword>
<name>A0A941ER00_9ACTN</name>
<dbReference type="SMART" id="SM00564">
    <property type="entry name" value="PQQ"/>
    <property type="match status" value="6"/>
</dbReference>
<dbReference type="InterPro" id="IPR018391">
    <property type="entry name" value="PQQ_b-propeller_rpt"/>
</dbReference>
<feature type="chain" id="PRO_5038034681" evidence="4">
    <location>
        <begin position="30"/>
        <end position="724"/>
    </location>
</feature>
<keyword evidence="4" id="KW-0732">Signal</keyword>
<dbReference type="InterPro" id="IPR002372">
    <property type="entry name" value="PQQ_rpt_dom"/>
</dbReference>
<evidence type="ECO:0000259" key="6">
    <source>
        <dbReference type="Pfam" id="PF13360"/>
    </source>
</evidence>
<dbReference type="Proteomes" id="UP000675781">
    <property type="component" value="Unassembled WGS sequence"/>
</dbReference>
<dbReference type="Gene3D" id="2.140.10.10">
    <property type="entry name" value="Quinoprotein alcohol dehydrogenase-like superfamily"/>
    <property type="match status" value="1"/>
</dbReference>
<comment type="similarity">
    <text evidence="2">Belongs to the bacterial PQQ dehydrogenase family.</text>
</comment>
<comment type="cofactor">
    <cofactor evidence="1">
        <name>pyrroloquinoline quinone</name>
        <dbReference type="ChEBI" id="CHEBI:58442"/>
    </cofactor>
</comment>
<evidence type="ECO:0000256" key="1">
    <source>
        <dbReference type="ARBA" id="ARBA00001931"/>
    </source>
</evidence>
<feature type="signal peptide" evidence="4">
    <location>
        <begin position="1"/>
        <end position="29"/>
    </location>
</feature>
<dbReference type="AlphaFoldDB" id="A0A941ER00"/>
<dbReference type="GO" id="GO:0016491">
    <property type="term" value="F:oxidoreductase activity"/>
    <property type="evidence" value="ECO:0007669"/>
    <property type="project" value="UniProtKB-KW"/>
</dbReference>
<dbReference type="SUPFAM" id="SSF50998">
    <property type="entry name" value="Quinoprotein alcohol dehydrogenase-like"/>
    <property type="match status" value="1"/>
</dbReference>
<reference evidence="7" key="1">
    <citation type="submission" date="2021-04" db="EMBL/GenBank/DDBJ databases">
        <title>Genome based classification of Actinospica acidithermotolerans sp. nov., an actinobacterium isolated from an Indonesian hot spring.</title>
        <authorList>
            <person name="Kusuma A.B."/>
            <person name="Putra K.E."/>
            <person name="Nafisah S."/>
            <person name="Loh J."/>
            <person name="Nouioui I."/>
            <person name="Goodfellow M."/>
        </authorList>
    </citation>
    <scope>NUCLEOTIDE SEQUENCE</scope>
    <source>
        <strain evidence="7">CSCA 57</strain>
    </source>
</reference>
<evidence type="ECO:0000256" key="3">
    <source>
        <dbReference type="ARBA" id="ARBA00023002"/>
    </source>
</evidence>
<evidence type="ECO:0000313" key="7">
    <source>
        <dbReference type="EMBL" id="MBR7834903.1"/>
    </source>
</evidence>
<dbReference type="Gene3D" id="2.60.40.420">
    <property type="entry name" value="Cupredoxins - blue copper proteins"/>
    <property type="match status" value="1"/>
</dbReference>
<keyword evidence="8" id="KW-1185">Reference proteome</keyword>
<dbReference type="PROSITE" id="PS51318">
    <property type="entry name" value="TAT"/>
    <property type="match status" value="1"/>
</dbReference>
<organism evidence="7 8">
    <name type="scientific">Actinospica durhamensis</name>
    <dbReference type="NCBI Taxonomy" id="1508375"/>
    <lineage>
        <taxon>Bacteria</taxon>
        <taxon>Bacillati</taxon>
        <taxon>Actinomycetota</taxon>
        <taxon>Actinomycetes</taxon>
        <taxon>Catenulisporales</taxon>
        <taxon>Actinospicaceae</taxon>
        <taxon>Actinospica</taxon>
    </lineage>
</organism>
<dbReference type="PANTHER" id="PTHR32303">
    <property type="entry name" value="QUINOPROTEIN ALCOHOL DEHYDROGENASE (CYTOCHROME C)"/>
    <property type="match status" value="1"/>
</dbReference>
<dbReference type="InterPro" id="IPR006311">
    <property type="entry name" value="TAT_signal"/>
</dbReference>
<dbReference type="Pfam" id="PF01011">
    <property type="entry name" value="PQQ"/>
    <property type="match status" value="1"/>
</dbReference>
<dbReference type="NCBIfam" id="TIGR01409">
    <property type="entry name" value="TAT_signal_seq"/>
    <property type="match status" value="1"/>
</dbReference>
<proteinExistence type="inferred from homology"/>
<dbReference type="RefSeq" id="WP_212529419.1">
    <property type="nucleotide sequence ID" value="NZ_JAGSOG010000075.1"/>
</dbReference>
<dbReference type="SUPFAM" id="SSF49503">
    <property type="entry name" value="Cupredoxins"/>
    <property type="match status" value="1"/>
</dbReference>
<evidence type="ECO:0000256" key="4">
    <source>
        <dbReference type="SAM" id="SignalP"/>
    </source>
</evidence>
<feature type="domain" description="Pyrrolo-quinoline quinone repeat" evidence="6">
    <location>
        <begin position="491"/>
        <end position="649"/>
    </location>
</feature>
<protein>
    <submittedName>
        <fullName evidence="7">PQQ-binding-like beta-propeller repeat protein</fullName>
    </submittedName>
</protein>
<dbReference type="InterPro" id="IPR019546">
    <property type="entry name" value="TAT_signal_bac_arc"/>
</dbReference>
<sequence length="724" mass="76300">MERRTFLTGAAVTAASATVSVAVSSNARAADAKSPLATPVPVQPPSLAAPGADWPKVGGDLGNKNYSTLARINRNNVGKLGGAWLTHLEGGSTTQPQQCTVVAANGVLYVQSTQQNVFAVDGRTGAVLWKTNVGTSQTNMRGVALGEGLVFSASGANILYALDQSTGAVVWQTQLMTEGASGTGGDGGCGTNTGECGGTVGTLAGAVVYWDGLVYMGMQGSTAGARGRAYALDAKTGELVWTFWSVPGPGEFGNDTWAGESWQTGGAVCWLHPAIDPDTSTVFWCFGNPYPRTDGSSREGTNLFANSLVAIDAKTGTRKWHFQSVHHDIWDLDNEMSPLLLDLKIDGRTRKVVVYGSKAGMFYILDRNTGEAVHGMEERAVPQQAEQLTWPTQPFPGGEPFVPHQFPSQDNTTKPVPFYPFGGIFSTFWDRATILYPGAGGGADWAAYSFSESTGYVYAPYGLINSSYSNADDGRVNTARPLGQYNSGGFAAVDPRTNTVVWQRPHSSALSHGTGFLSTAGRLLFRGSLDGVLSALDDESGEELWTFQCGAGANTCPVSYQIDGEQYVAIFAGGNALPYPDIPKGDYLWAFKLGGTVTPAATPTPPKARNDIQAAAVTGSVAGYTVTLGRIWSTSTGAPGTTENLVSTSSMAPQNLHVSVGDTVTFTNPATNANAHGAVSFFEHEFDSGLLMPGQFFTHTFATAGEYFFNDPVFPQATGKIVVS</sequence>
<dbReference type="EMBL" id="JAGSOG010000075">
    <property type="protein sequence ID" value="MBR7834903.1"/>
    <property type="molecule type" value="Genomic_DNA"/>
</dbReference>
<dbReference type="InterPro" id="IPR008972">
    <property type="entry name" value="Cupredoxin"/>
</dbReference>
<evidence type="ECO:0000259" key="5">
    <source>
        <dbReference type="Pfam" id="PF01011"/>
    </source>
</evidence>
<accession>A0A941ER00</accession>
<evidence type="ECO:0000256" key="2">
    <source>
        <dbReference type="ARBA" id="ARBA00008156"/>
    </source>
</evidence>
<dbReference type="InterPro" id="IPR011047">
    <property type="entry name" value="Quinoprotein_ADH-like_sf"/>
</dbReference>